<dbReference type="Proteomes" id="UP000235616">
    <property type="component" value="Unassembled WGS sequence"/>
</dbReference>
<feature type="region of interest" description="Disordered" evidence="2">
    <location>
        <begin position="1"/>
        <end position="24"/>
    </location>
</feature>
<keyword evidence="1" id="KW-1277">Toxin-antitoxin system</keyword>
<sequence length="80" mass="9007">MPRSPSVPDCTTDLSLPDEGDKDAKEFGINVSQTCERAIQRAVQAQTDHQWVSRYADFVRAYNEMLECDGLPLAQYRTLG</sequence>
<dbReference type="Pfam" id="PF07362">
    <property type="entry name" value="CcdA"/>
    <property type="match status" value="1"/>
</dbReference>
<dbReference type="OrthoDB" id="8687660at2"/>
<dbReference type="AlphaFoldDB" id="A0A2N7VPL1"/>
<gene>
    <name evidence="3" type="ORF">C0Z18_14490</name>
</gene>
<evidence type="ECO:0000313" key="3">
    <source>
        <dbReference type="EMBL" id="PMS19035.1"/>
    </source>
</evidence>
<reference evidence="3 4" key="1">
    <citation type="submission" date="2018-01" db="EMBL/GenBank/DDBJ databases">
        <title>Whole genome analyses suggest that Burkholderia sensu lato contains two further novel genera in the rhizoxinica-symbiotica group Mycetohabitans gen. nov., and Trinickia gen. nov.: implications for the evolution of diazotrophy and nodulation in the Burkholderiaceae.</title>
        <authorList>
            <person name="Estrada-de los Santos P."/>
            <person name="Palmer M."/>
            <person name="Chavez-Ramirez B."/>
            <person name="Beukes C."/>
            <person name="Steenkamp E.T."/>
            <person name="Hirsch A.M."/>
            <person name="Manyaka P."/>
            <person name="Maluk M."/>
            <person name="Lafos M."/>
            <person name="Crook M."/>
            <person name="Gross E."/>
            <person name="Simon M.F."/>
            <person name="Bueno dos Reis Junior F."/>
            <person name="Poole P.S."/>
            <person name="Venter S.N."/>
            <person name="James E.K."/>
        </authorList>
    </citation>
    <scope>NUCLEOTIDE SEQUENCE [LARGE SCALE GENOMIC DNA]</scope>
    <source>
        <strain evidence="3 4">GIMN1.004</strain>
    </source>
</reference>
<dbReference type="InterPro" id="IPR009956">
    <property type="entry name" value="Post-segregation_anti-tox_CcdA"/>
</dbReference>
<evidence type="ECO:0000256" key="1">
    <source>
        <dbReference type="ARBA" id="ARBA00022649"/>
    </source>
</evidence>
<protein>
    <submittedName>
        <fullName evidence="3">Post-segregation antitoxin CcdA</fullName>
    </submittedName>
</protein>
<organism evidence="3 4">
    <name type="scientific">Trinickia dabaoshanensis</name>
    <dbReference type="NCBI Taxonomy" id="564714"/>
    <lineage>
        <taxon>Bacteria</taxon>
        <taxon>Pseudomonadati</taxon>
        <taxon>Pseudomonadota</taxon>
        <taxon>Betaproteobacteria</taxon>
        <taxon>Burkholderiales</taxon>
        <taxon>Burkholderiaceae</taxon>
        <taxon>Trinickia</taxon>
    </lineage>
</organism>
<evidence type="ECO:0000313" key="4">
    <source>
        <dbReference type="Proteomes" id="UP000235616"/>
    </source>
</evidence>
<dbReference type="EMBL" id="PNYA01000012">
    <property type="protein sequence ID" value="PMS19035.1"/>
    <property type="molecule type" value="Genomic_DNA"/>
</dbReference>
<comment type="caution">
    <text evidence="3">The sequence shown here is derived from an EMBL/GenBank/DDBJ whole genome shotgun (WGS) entry which is preliminary data.</text>
</comment>
<dbReference type="RefSeq" id="WP_102646118.1">
    <property type="nucleotide sequence ID" value="NZ_PNYA01000012.1"/>
</dbReference>
<name>A0A2N7VPL1_9BURK</name>
<evidence type="ECO:0000256" key="2">
    <source>
        <dbReference type="SAM" id="MobiDB-lite"/>
    </source>
</evidence>
<accession>A0A2N7VPL1</accession>
<proteinExistence type="predicted"/>
<keyword evidence="4" id="KW-1185">Reference proteome</keyword>